<accession>A0AA35PYD8</accession>
<proteinExistence type="predicted"/>
<protein>
    <submittedName>
        <fullName evidence="2">Uncharacterized protein</fullName>
    </submittedName>
</protein>
<reference evidence="2" key="1">
    <citation type="submission" date="2023-01" db="EMBL/GenBank/DDBJ databases">
        <authorList>
            <person name="Piombo E."/>
        </authorList>
    </citation>
    <scope>NUCLEOTIDE SEQUENCE</scope>
</reference>
<keyword evidence="3" id="KW-1185">Reference proteome</keyword>
<evidence type="ECO:0000313" key="2">
    <source>
        <dbReference type="EMBL" id="CAI6049387.1"/>
    </source>
</evidence>
<comment type="caution">
    <text evidence="2">The sequence shown here is derived from an EMBL/GenBank/DDBJ whole genome shotgun (WGS) entry which is preliminary data.</text>
</comment>
<name>A0AA35PYD8_9HYPO</name>
<dbReference type="EMBL" id="CABFNP030000587">
    <property type="protein sequence ID" value="CAI6049387.1"/>
    <property type="molecule type" value="Genomic_DNA"/>
</dbReference>
<dbReference type="AlphaFoldDB" id="A0AA35PYD8"/>
<evidence type="ECO:0000256" key="1">
    <source>
        <dbReference type="SAM" id="MobiDB-lite"/>
    </source>
</evidence>
<organism evidence="2 3">
    <name type="scientific">Clonostachys chloroleuca</name>
    <dbReference type="NCBI Taxonomy" id="1926264"/>
    <lineage>
        <taxon>Eukaryota</taxon>
        <taxon>Fungi</taxon>
        <taxon>Dikarya</taxon>
        <taxon>Ascomycota</taxon>
        <taxon>Pezizomycotina</taxon>
        <taxon>Sordariomycetes</taxon>
        <taxon>Hypocreomycetidae</taxon>
        <taxon>Hypocreales</taxon>
        <taxon>Bionectriaceae</taxon>
        <taxon>Clonostachys</taxon>
    </lineage>
</organism>
<evidence type="ECO:0000313" key="3">
    <source>
        <dbReference type="Proteomes" id="UP001160390"/>
    </source>
</evidence>
<feature type="compositionally biased region" description="Polar residues" evidence="1">
    <location>
        <begin position="58"/>
        <end position="73"/>
    </location>
</feature>
<dbReference type="Proteomes" id="UP001160390">
    <property type="component" value="Unassembled WGS sequence"/>
</dbReference>
<feature type="region of interest" description="Disordered" evidence="1">
    <location>
        <begin position="58"/>
        <end position="78"/>
    </location>
</feature>
<sequence length="123" mass="12696">MSENLALIGRVHCLASIRFRPLSLSAEARNFDLSSPSGALEGHKVKACVRVPTANNGVRNPGLLQSHNGSGTSAGMIRDGSACTSSGDGIKQNFAKTSTVIGSSGSRALDAAARLYNSDSADY</sequence>
<gene>
    <name evidence="2" type="ORF">CCHLO57077_00018455</name>
</gene>